<proteinExistence type="predicted"/>
<dbReference type="InterPro" id="IPR011008">
    <property type="entry name" value="Dimeric_a/b-barrel"/>
</dbReference>
<dbReference type="PROSITE" id="PS00519">
    <property type="entry name" value="HTH_ASNC_1"/>
    <property type="match status" value="1"/>
</dbReference>
<dbReference type="SUPFAM" id="SSF46785">
    <property type="entry name" value="Winged helix' DNA-binding domain"/>
    <property type="match status" value="1"/>
</dbReference>
<dbReference type="SMART" id="SM00344">
    <property type="entry name" value="HTH_ASNC"/>
    <property type="match status" value="1"/>
</dbReference>
<dbReference type="PANTHER" id="PTHR30154">
    <property type="entry name" value="LEUCINE-RESPONSIVE REGULATORY PROTEIN"/>
    <property type="match status" value="1"/>
</dbReference>
<name>A0A382LDH0_9ZZZZ</name>
<dbReference type="GO" id="GO:0043565">
    <property type="term" value="F:sequence-specific DNA binding"/>
    <property type="evidence" value="ECO:0007669"/>
    <property type="project" value="InterPro"/>
</dbReference>
<protein>
    <recommendedName>
        <fullName evidence="4">HTH asnC-type domain-containing protein</fullName>
    </recommendedName>
</protein>
<evidence type="ECO:0000256" key="1">
    <source>
        <dbReference type="ARBA" id="ARBA00023015"/>
    </source>
</evidence>
<dbReference type="Gene3D" id="3.30.70.920">
    <property type="match status" value="1"/>
</dbReference>
<dbReference type="InterPro" id="IPR019887">
    <property type="entry name" value="Tscrpt_reg_AsnC/Lrp_C"/>
</dbReference>
<dbReference type="PANTHER" id="PTHR30154:SF17">
    <property type="entry name" value="DNA-BINDING TRANSCRIPTIONAL ACTIVATOR DECR"/>
    <property type="match status" value="1"/>
</dbReference>
<dbReference type="CDD" id="cd00090">
    <property type="entry name" value="HTH_ARSR"/>
    <property type="match status" value="1"/>
</dbReference>
<dbReference type="Gene3D" id="1.10.10.10">
    <property type="entry name" value="Winged helix-like DNA-binding domain superfamily/Winged helix DNA-binding domain"/>
    <property type="match status" value="1"/>
</dbReference>
<dbReference type="Pfam" id="PF01037">
    <property type="entry name" value="AsnC_trans_reg"/>
    <property type="match status" value="1"/>
</dbReference>
<dbReference type="PRINTS" id="PR00033">
    <property type="entry name" value="HTHASNC"/>
</dbReference>
<dbReference type="InterPro" id="IPR011991">
    <property type="entry name" value="ArsR-like_HTH"/>
</dbReference>
<dbReference type="Pfam" id="PF13412">
    <property type="entry name" value="HTH_24"/>
    <property type="match status" value="1"/>
</dbReference>
<keyword evidence="1" id="KW-0805">Transcription regulation</keyword>
<evidence type="ECO:0000313" key="5">
    <source>
        <dbReference type="EMBL" id="SVC34706.1"/>
    </source>
</evidence>
<dbReference type="EMBL" id="UINC01086338">
    <property type="protein sequence ID" value="SVC34706.1"/>
    <property type="molecule type" value="Genomic_DNA"/>
</dbReference>
<dbReference type="InterPro" id="IPR036390">
    <property type="entry name" value="WH_DNA-bd_sf"/>
</dbReference>
<evidence type="ECO:0000256" key="2">
    <source>
        <dbReference type="ARBA" id="ARBA00023125"/>
    </source>
</evidence>
<dbReference type="SUPFAM" id="SSF54909">
    <property type="entry name" value="Dimeric alpha+beta barrel"/>
    <property type="match status" value="1"/>
</dbReference>
<sequence>MDEIDFKILNLLQTDSTLPASEIAKKVGLSTSPCWKRITRLWEQGVIRRQVSILNASQLGFGLTAYVSIKTGEHSGAWLNKFSATVTSMPEVMEFHRMAGDVDYMLKVVVADIDAFDKFYKRLITSSAINEVTSRFSMEKIKETTELPL</sequence>
<keyword evidence="2" id="KW-0238">DNA-binding</keyword>
<dbReference type="PROSITE" id="PS50956">
    <property type="entry name" value="HTH_ASNC_2"/>
    <property type="match status" value="1"/>
</dbReference>
<dbReference type="AlphaFoldDB" id="A0A382LDH0"/>
<gene>
    <name evidence="5" type="ORF">METZ01_LOCUS287560</name>
</gene>
<feature type="domain" description="HTH asnC-type" evidence="4">
    <location>
        <begin position="1"/>
        <end position="62"/>
    </location>
</feature>
<reference evidence="5" key="1">
    <citation type="submission" date="2018-05" db="EMBL/GenBank/DDBJ databases">
        <authorList>
            <person name="Lanie J.A."/>
            <person name="Ng W.-L."/>
            <person name="Kazmierczak K.M."/>
            <person name="Andrzejewski T.M."/>
            <person name="Davidsen T.M."/>
            <person name="Wayne K.J."/>
            <person name="Tettelin H."/>
            <person name="Glass J.I."/>
            <person name="Rusch D."/>
            <person name="Podicherti R."/>
            <person name="Tsui H.-C.T."/>
            <person name="Winkler M.E."/>
        </authorList>
    </citation>
    <scope>NUCLEOTIDE SEQUENCE</scope>
</reference>
<keyword evidence="3" id="KW-0804">Transcription</keyword>
<dbReference type="GO" id="GO:0043200">
    <property type="term" value="P:response to amino acid"/>
    <property type="evidence" value="ECO:0007669"/>
    <property type="project" value="TreeGrafter"/>
</dbReference>
<organism evidence="5">
    <name type="scientific">marine metagenome</name>
    <dbReference type="NCBI Taxonomy" id="408172"/>
    <lineage>
        <taxon>unclassified sequences</taxon>
        <taxon>metagenomes</taxon>
        <taxon>ecological metagenomes</taxon>
    </lineage>
</organism>
<dbReference type="InterPro" id="IPR019888">
    <property type="entry name" value="Tscrpt_reg_AsnC-like"/>
</dbReference>
<dbReference type="InterPro" id="IPR019885">
    <property type="entry name" value="Tscrpt_reg_HTH_AsnC-type_CS"/>
</dbReference>
<evidence type="ECO:0000259" key="4">
    <source>
        <dbReference type="PROSITE" id="PS50956"/>
    </source>
</evidence>
<dbReference type="InterPro" id="IPR036388">
    <property type="entry name" value="WH-like_DNA-bd_sf"/>
</dbReference>
<accession>A0A382LDH0</accession>
<dbReference type="InterPro" id="IPR000485">
    <property type="entry name" value="AsnC-type_HTH_dom"/>
</dbReference>
<dbReference type="GO" id="GO:0005829">
    <property type="term" value="C:cytosol"/>
    <property type="evidence" value="ECO:0007669"/>
    <property type="project" value="TreeGrafter"/>
</dbReference>
<evidence type="ECO:0000256" key="3">
    <source>
        <dbReference type="ARBA" id="ARBA00023163"/>
    </source>
</evidence>